<accession>A0AAV8Q0L3</accession>
<proteinExistence type="inferred from homology"/>
<dbReference type="InterPro" id="IPR036259">
    <property type="entry name" value="MFS_trans_sf"/>
</dbReference>
<dbReference type="Proteomes" id="UP001222027">
    <property type="component" value="Unassembled WGS sequence"/>
</dbReference>
<evidence type="ECO:0000256" key="6">
    <source>
        <dbReference type="ARBA" id="ARBA00023136"/>
    </source>
</evidence>
<evidence type="ECO:0000256" key="4">
    <source>
        <dbReference type="ARBA" id="ARBA00022692"/>
    </source>
</evidence>
<dbReference type="Pfam" id="PF00083">
    <property type="entry name" value="Sugar_tr"/>
    <property type="match status" value="1"/>
</dbReference>
<dbReference type="PANTHER" id="PTHR23500">
    <property type="entry name" value="SOLUTE CARRIER FAMILY 2, FACILITATED GLUCOSE TRANSPORTER"/>
    <property type="match status" value="1"/>
</dbReference>
<gene>
    <name evidence="8" type="ORF">OPV22_027451</name>
</gene>
<evidence type="ECO:0000256" key="3">
    <source>
        <dbReference type="ARBA" id="ARBA00022448"/>
    </source>
</evidence>
<reference evidence="8 9" key="1">
    <citation type="submission" date="2022-12" db="EMBL/GenBank/DDBJ databases">
        <title>Chromosome-scale assembly of the Ensete ventricosum genome.</title>
        <authorList>
            <person name="Dussert Y."/>
            <person name="Stocks J."/>
            <person name="Wendawek A."/>
            <person name="Woldeyes F."/>
            <person name="Nichols R.A."/>
            <person name="Borrell J.S."/>
        </authorList>
    </citation>
    <scope>NUCLEOTIDE SEQUENCE [LARGE SCALE GENOMIC DNA]</scope>
    <source>
        <strain evidence="9">cv. Maze</strain>
        <tissue evidence="8">Seeds</tissue>
    </source>
</reference>
<sequence length="101" mass="10893">MAGGGLAPTPDGEVKHYNGHVTVFVIVTCVIAASGGLIFGYDIGVSGGVTSMDEFLQKFFPSVYRDEKNAADGLYVIPVHRGAHLHLFRVHGDRDYGRKIC</sequence>
<evidence type="ECO:0000313" key="8">
    <source>
        <dbReference type="EMBL" id="KAJ8464899.1"/>
    </source>
</evidence>
<comment type="similarity">
    <text evidence="2">Belongs to the major facilitator superfamily. Sugar transporter (TC 2.A.1.1) family.</text>
</comment>
<comment type="subcellular location">
    <subcellularLocation>
        <location evidence="1">Membrane</location>
    </subcellularLocation>
</comment>
<evidence type="ECO:0000256" key="2">
    <source>
        <dbReference type="ARBA" id="ARBA00010992"/>
    </source>
</evidence>
<keyword evidence="4 7" id="KW-0812">Transmembrane</keyword>
<protein>
    <recommendedName>
        <fullName evidence="10">Major facilitator superfamily (MFS) profile domain-containing protein</fullName>
    </recommendedName>
</protein>
<organism evidence="8 9">
    <name type="scientific">Ensete ventricosum</name>
    <name type="common">Abyssinian banana</name>
    <name type="synonym">Musa ensete</name>
    <dbReference type="NCBI Taxonomy" id="4639"/>
    <lineage>
        <taxon>Eukaryota</taxon>
        <taxon>Viridiplantae</taxon>
        <taxon>Streptophyta</taxon>
        <taxon>Embryophyta</taxon>
        <taxon>Tracheophyta</taxon>
        <taxon>Spermatophyta</taxon>
        <taxon>Magnoliopsida</taxon>
        <taxon>Liliopsida</taxon>
        <taxon>Zingiberales</taxon>
        <taxon>Musaceae</taxon>
        <taxon>Ensete</taxon>
    </lineage>
</organism>
<dbReference type="PANTHER" id="PTHR23500:SF460">
    <property type="entry name" value="SUGAR TRANSPORT PROTEIN 11"/>
    <property type="match status" value="1"/>
</dbReference>
<keyword evidence="5 7" id="KW-1133">Transmembrane helix</keyword>
<dbReference type="InterPro" id="IPR005828">
    <property type="entry name" value="MFS_sugar_transport-like"/>
</dbReference>
<dbReference type="GO" id="GO:0015144">
    <property type="term" value="F:carbohydrate transmembrane transporter activity"/>
    <property type="evidence" value="ECO:0007669"/>
    <property type="project" value="InterPro"/>
</dbReference>
<dbReference type="Gene3D" id="1.20.1250.20">
    <property type="entry name" value="MFS general substrate transporter like domains"/>
    <property type="match status" value="1"/>
</dbReference>
<keyword evidence="3" id="KW-0813">Transport</keyword>
<dbReference type="EMBL" id="JAQQAF010000008">
    <property type="protein sequence ID" value="KAJ8464899.1"/>
    <property type="molecule type" value="Genomic_DNA"/>
</dbReference>
<comment type="caution">
    <text evidence="8">The sequence shown here is derived from an EMBL/GenBank/DDBJ whole genome shotgun (WGS) entry which is preliminary data.</text>
</comment>
<keyword evidence="6 7" id="KW-0472">Membrane</keyword>
<evidence type="ECO:0000256" key="7">
    <source>
        <dbReference type="SAM" id="Phobius"/>
    </source>
</evidence>
<feature type="transmembrane region" description="Helical" evidence="7">
    <location>
        <begin position="20"/>
        <end position="41"/>
    </location>
</feature>
<name>A0AAV8Q0L3_ENSVE</name>
<evidence type="ECO:0008006" key="10">
    <source>
        <dbReference type="Google" id="ProtNLM"/>
    </source>
</evidence>
<dbReference type="GO" id="GO:0016020">
    <property type="term" value="C:membrane"/>
    <property type="evidence" value="ECO:0007669"/>
    <property type="project" value="UniProtKB-SubCell"/>
</dbReference>
<evidence type="ECO:0000313" key="9">
    <source>
        <dbReference type="Proteomes" id="UP001222027"/>
    </source>
</evidence>
<dbReference type="AlphaFoldDB" id="A0AAV8Q0L3"/>
<evidence type="ECO:0000256" key="1">
    <source>
        <dbReference type="ARBA" id="ARBA00004370"/>
    </source>
</evidence>
<evidence type="ECO:0000256" key="5">
    <source>
        <dbReference type="ARBA" id="ARBA00022989"/>
    </source>
</evidence>
<dbReference type="InterPro" id="IPR045262">
    <property type="entry name" value="STP/PLT_plant"/>
</dbReference>
<keyword evidence="9" id="KW-1185">Reference proteome</keyword>